<feature type="transmembrane region" description="Helical" evidence="6">
    <location>
        <begin position="40"/>
        <end position="57"/>
    </location>
</feature>
<dbReference type="Pfam" id="PF07690">
    <property type="entry name" value="MFS_1"/>
    <property type="match status" value="1"/>
</dbReference>
<dbReference type="GeneID" id="20667131"/>
<gene>
    <name evidence="8" type="ORF">HETIRDRAFT_146276</name>
</gene>
<dbReference type="KEGG" id="hir:HETIRDRAFT_146276"/>
<feature type="transmembrane region" description="Helical" evidence="6">
    <location>
        <begin position="336"/>
        <end position="356"/>
    </location>
</feature>
<keyword evidence="5 6" id="KW-0472">Membrane</keyword>
<feature type="transmembrane region" description="Helical" evidence="6">
    <location>
        <begin position="276"/>
        <end position="297"/>
    </location>
</feature>
<sequence length="485" mass="53901">MAASLEKEEIDVQDNVSSELKEGPLTDYEKKEERRIFRKMDLYLLPFVSLLYLLSFLDRANIGNAKIAGMAKDLHLVGLRYNMAAALFFIPYCLAEVPSNMLLKLVRPSRWIPSIMVAWGIVMTLMCLVNSYGGLLVARLFLGLAEAGLFPGITYYISLWYPRQKQAKRVAIFFSAATVAGAFGGILAFGIEKMDGIGGLHGWQWIFCLEGILTVIVAICSFFFMHDYPETATFLTTSERDRLIHLLKNDSNGLATHFDIKFFWQAVKDYKTYLQICIYMGVLIPVYAVALFTPSIISGLGFASARAQLLSIPPFVCGCLLTIVVGIYSDKWNIRGPFIIGGALVSMCGYLVLYNTSRPGPGYAGTVIACMGVYPTIAVNLAWAGGNAGGDLKRGVVIAMVIGIGNLGGICSSFIYYDPPRFHHGHGVMIGWLGLTVVSSCVLMWRYSVINREKEELCVRERIDVDRKDEFREMGDQSPLFRYTI</sequence>
<feature type="transmembrane region" description="Helical" evidence="6">
    <location>
        <begin position="362"/>
        <end position="383"/>
    </location>
</feature>
<dbReference type="InterPro" id="IPR036259">
    <property type="entry name" value="MFS_trans_sf"/>
</dbReference>
<dbReference type="FunCoup" id="W4K3U9">
    <property type="interactions" value="75"/>
</dbReference>
<feature type="transmembrane region" description="Helical" evidence="6">
    <location>
        <begin position="77"/>
        <end position="95"/>
    </location>
</feature>
<keyword evidence="4 6" id="KW-1133">Transmembrane helix</keyword>
<dbReference type="Proteomes" id="UP000030671">
    <property type="component" value="Unassembled WGS sequence"/>
</dbReference>
<accession>W4K3U9</accession>
<feature type="transmembrane region" description="Helical" evidence="6">
    <location>
        <begin position="140"/>
        <end position="158"/>
    </location>
</feature>
<comment type="subcellular location">
    <subcellularLocation>
        <location evidence="1">Membrane</location>
        <topology evidence="1">Multi-pass membrane protein</topology>
    </subcellularLocation>
</comment>
<evidence type="ECO:0000256" key="1">
    <source>
        <dbReference type="ARBA" id="ARBA00004141"/>
    </source>
</evidence>
<dbReference type="HOGENOM" id="CLU_001265_0_1_1"/>
<protein>
    <submittedName>
        <fullName evidence="8">Major facilitator superfamily</fullName>
    </submittedName>
</protein>
<feature type="domain" description="Major facilitator superfamily (MFS) profile" evidence="7">
    <location>
        <begin position="44"/>
        <end position="485"/>
    </location>
</feature>
<dbReference type="PANTHER" id="PTHR43791">
    <property type="entry name" value="PERMEASE-RELATED"/>
    <property type="match status" value="1"/>
</dbReference>
<feature type="transmembrane region" description="Helical" evidence="6">
    <location>
        <begin position="309"/>
        <end position="329"/>
    </location>
</feature>
<name>W4K3U9_HETIT</name>
<feature type="transmembrane region" description="Helical" evidence="6">
    <location>
        <begin position="116"/>
        <end position="134"/>
    </location>
</feature>
<dbReference type="OrthoDB" id="2962993at2759"/>
<keyword evidence="3 6" id="KW-0812">Transmembrane</keyword>
<dbReference type="FunFam" id="1.20.1250.20:FF:000013">
    <property type="entry name" value="MFS general substrate transporter"/>
    <property type="match status" value="1"/>
</dbReference>
<dbReference type="eggNOG" id="KOG2533">
    <property type="taxonomic scope" value="Eukaryota"/>
</dbReference>
<proteinExistence type="predicted"/>
<evidence type="ECO:0000256" key="5">
    <source>
        <dbReference type="ARBA" id="ARBA00023136"/>
    </source>
</evidence>
<evidence type="ECO:0000256" key="3">
    <source>
        <dbReference type="ARBA" id="ARBA00022692"/>
    </source>
</evidence>
<feature type="transmembrane region" description="Helical" evidence="6">
    <location>
        <begin position="395"/>
        <end position="417"/>
    </location>
</feature>
<dbReference type="InParanoid" id="W4K3U9"/>
<dbReference type="SUPFAM" id="SSF103473">
    <property type="entry name" value="MFS general substrate transporter"/>
    <property type="match status" value="1"/>
</dbReference>
<dbReference type="FunFam" id="1.20.1250.20:FF:000034">
    <property type="entry name" value="MFS general substrate transporter"/>
    <property type="match status" value="1"/>
</dbReference>
<reference evidence="8 9" key="1">
    <citation type="journal article" date="2012" name="New Phytol.">
        <title>Insight into trade-off between wood decay and parasitism from the genome of a fungal forest pathogen.</title>
        <authorList>
            <person name="Olson A."/>
            <person name="Aerts A."/>
            <person name="Asiegbu F."/>
            <person name="Belbahri L."/>
            <person name="Bouzid O."/>
            <person name="Broberg A."/>
            <person name="Canback B."/>
            <person name="Coutinho P.M."/>
            <person name="Cullen D."/>
            <person name="Dalman K."/>
            <person name="Deflorio G."/>
            <person name="van Diepen L.T."/>
            <person name="Dunand C."/>
            <person name="Duplessis S."/>
            <person name="Durling M."/>
            <person name="Gonthier P."/>
            <person name="Grimwood J."/>
            <person name="Fossdal C.G."/>
            <person name="Hansson D."/>
            <person name="Henrissat B."/>
            <person name="Hietala A."/>
            <person name="Himmelstrand K."/>
            <person name="Hoffmeister D."/>
            <person name="Hogberg N."/>
            <person name="James T.Y."/>
            <person name="Karlsson M."/>
            <person name="Kohler A."/>
            <person name="Kues U."/>
            <person name="Lee Y.H."/>
            <person name="Lin Y.C."/>
            <person name="Lind M."/>
            <person name="Lindquist E."/>
            <person name="Lombard V."/>
            <person name="Lucas S."/>
            <person name="Lunden K."/>
            <person name="Morin E."/>
            <person name="Murat C."/>
            <person name="Park J."/>
            <person name="Raffaello T."/>
            <person name="Rouze P."/>
            <person name="Salamov A."/>
            <person name="Schmutz J."/>
            <person name="Solheim H."/>
            <person name="Stahlberg J."/>
            <person name="Velez H."/>
            <person name="de Vries R.P."/>
            <person name="Wiebenga A."/>
            <person name="Woodward S."/>
            <person name="Yakovlev I."/>
            <person name="Garbelotto M."/>
            <person name="Martin F."/>
            <person name="Grigoriev I.V."/>
            <person name="Stenlid J."/>
        </authorList>
    </citation>
    <scope>NUCLEOTIDE SEQUENCE [LARGE SCALE GENOMIC DNA]</scope>
    <source>
        <strain evidence="8 9">TC 32-1</strain>
    </source>
</reference>
<evidence type="ECO:0000313" key="9">
    <source>
        <dbReference type="Proteomes" id="UP000030671"/>
    </source>
</evidence>
<feature type="transmembrane region" description="Helical" evidence="6">
    <location>
        <begin position="429"/>
        <end position="447"/>
    </location>
</feature>
<evidence type="ECO:0000259" key="7">
    <source>
        <dbReference type="PROSITE" id="PS50850"/>
    </source>
</evidence>
<dbReference type="GO" id="GO:0022857">
    <property type="term" value="F:transmembrane transporter activity"/>
    <property type="evidence" value="ECO:0007669"/>
    <property type="project" value="InterPro"/>
</dbReference>
<dbReference type="PROSITE" id="PS50850">
    <property type="entry name" value="MFS"/>
    <property type="match status" value="1"/>
</dbReference>
<evidence type="ECO:0000313" key="8">
    <source>
        <dbReference type="EMBL" id="ETW80508.1"/>
    </source>
</evidence>
<dbReference type="AlphaFoldDB" id="W4K3U9"/>
<dbReference type="EMBL" id="KI925459">
    <property type="protein sequence ID" value="ETW80508.1"/>
    <property type="molecule type" value="Genomic_DNA"/>
</dbReference>
<keyword evidence="9" id="KW-1185">Reference proteome</keyword>
<dbReference type="InterPro" id="IPR020846">
    <property type="entry name" value="MFS_dom"/>
</dbReference>
<dbReference type="RefSeq" id="XP_009547245.1">
    <property type="nucleotide sequence ID" value="XM_009548950.1"/>
</dbReference>
<dbReference type="InterPro" id="IPR011701">
    <property type="entry name" value="MFS"/>
</dbReference>
<organism evidence="8 9">
    <name type="scientific">Heterobasidion irregulare (strain TC 32-1)</name>
    <dbReference type="NCBI Taxonomy" id="747525"/>
    <lineage>
        <taxon>Eukaryota</taxon>
        <taxon>Fungi</taxon>
        <taxon>Dikarya</taxon>
        <taxon>Basidiomycota</taxon>
        <taxon>Agaricomycotina</taxon>
        <taxon>Agaricomycetes</taxon>
        <taxon>Russulales</taxon>
        <taxon>Bondarzewiaceae</taxon>
        <taxon>Heterobasidion</taxon>
        <taxon>Heterobasidion annosum species complex</taxon>
    </lineage>
</organism>
<evidence type="ECO:0000256" key="6">
    <source>
        <dbReference type="SAM" id="Phobius"/>
    </source>
</evidence>
<evidence type="ECO:0000256" key="2">
    <source>
        <dbReference type="ARBA" id="ARBA00022448"/>
    </source>
</evidence>
<dbReference type="PANTHER" id="PTHR43791:SF19">
    <property type="entry name" value="TRANSPORTER, PUTATIVE (AFU_ORTHOLOGUE AFUA_1G01812)-RELATED"/>
    <property type="match status" value="1"/>
</dbReference>
<keyword evidence="2" id="KW-0813">Transport</keyword>
<feature type="transmembrane region" description="Helical" evidence="6">
    <location>
        <begin position="203"/>
        <end position="225"/>
    </location>
</feature>
<feature type="transmembrane region" description="Helical" evidence="6">
    <location>
        <begin position="170"/>
        <end position="191"/>
    </location>
</feature>
<dbReference type="Gene3D" id="1.20.1250.20">
    <property type="entry name" value="MFS general substrate transporter like domains"/>
    <property type="match status" value="2"/>
</dbReference>
<dbReference type="GO" id="GO:0016020">
    <property type="term" value="C:membrane"/>
    <property type="evidence" value="ECO:0007669"/>
    <property type="project" value="UniProtKB-SubCell"/>
</dbReference>
<evidence type="ECO:0000256" key="4">
    <source>
        <dbReference type="ARBA" id="ARBA00022989"/>
    </source>
</evidence>